<dbReference type="PANTHER" id="PTHR11439:SF496">
    <property type="entry name" value="RNA-DIRECTED DNA POLYMERASE"/>
    <property type="match status" value="1"/>
</dbReference>
<accession>A0AAW2R6W5</accession>
<dbReference type="Gene3D" id="4.10.60.10">
    <property type="entry name" value="Zinc finger, CCHC-type"/>
    <property type="match status" value="1"/>
</dbReference>
<dbReference type="EMBL" id="JACGWM010000004">
    <property type="protein sequence ID" value="KAL0375578.1"/>
    <property type="molecule type" value="Genomic_DNA"/>
</dbReference>
<dbReference type="AlphaFoldDB" id="A0AAW2R6W5"/>
<proteinExistence type="predicted"/>
<gene>
    <name evidence="1" type="ORF">Scaly_0675400</name>
</gene>
<name>A0AAW2R6W5_9LAMI</name>
<reference evidence="1" key="2">
    <citation type="journal article" date="2024" name="Plant">
        <title>Genomic evolution and insights into agronomic trait innovations of Sesamum species.</title>
        <authorList>
            <person name="Miao H."/>
            <person name="Wang L."/>
            <person name="Qu L."/>
            <person name="Liu H."/>
            <person name="Sun Y."/>
            <person name="Le M."/>
            <person name="Wang Q."/>
            <person name="Wei S."/>
            <person name="Zheng Y."/>
            <person name="Lin W."/>
            <person name="Duan Y."/>
            <person name="Cao H."/>
            <person name="Xiong S."/>
            <person name="Wang X."/>
            <person name="Wei L."/>
            <person name="Li C."/>
            <person name="Ma Q."/>
            <person name="Ju M."/>
            <person name="Zhao R."/>
            <person name="Li G."/>
            <person name="Mu C."/>
            <person name="Tian Q."/>
            <person name="Mei H."/>
            <person name="Zhang T."/>
            <person name="Gao T."/>
            <person name="Zhang H."/>
        </authorList>
    </citation>
    <scope>NUCLEOTIDE SEQUENCE</scope>
    <source>
        <strain evidence="1">KEN8</strain>
    </source>
</reference>
<dbReference type="PANTHER" id="PTHR11439">
    <property type="entry name" value="GAG-POL-RELATED RETROTRANSPOSON"/>
    <property type="match status" value="1"/>
</dbReference>
<protein>
    <submittedName>
        <fullName evidence="1">Retrovirus-related Pol polyprotein from transposon TNT 1-94</fullName>
    </submittedName>
</protein>
<organism evidence="1">
    <name type="scientific">Sesamum calycinum</name>
    <dbReference type="NCBI Taxonomy" id="2727403"/>
    <lineage>
        <taxon>Eukaryota</taxon>
        <taxon>Viridiplantae</taxon>
        <taxon>Streptophyta</taxon>
        <taxon>Embryophyta</taxon>
        <taxon>Tracheophyta</taxon>
        <taxon>Spermatophyta</taxon>
        <taxon>Magnoliopsida</taxon>
        <taxon>eudicotyledons</taxon>
        <taxon>Gunneridae</taxon>
        <taxon>Pentapetalae</taxon>
        <taxon>asterids</taxon>
        <taxon>lamiids</taxon>
        <taxon>Lamiales</taxon>
        <taxon>Pedaliaceae</taxon>
        <taxon>Sesamum</taxon>
    </lineage>
</organism>
<reference evidence="1" key="1">
    <citation type="submission" date="2020-06" db="EMBL/GenBank/DDBJ databases">
        <authorList>
            <person name="Li T."/>
            <person name="Hu X."/>
            <person name="Zhang T."/>
            <person name="Song X."/>
            <person name="Zhang H."/>
            <person name="Dai N."/>
            <person name="Sheng W."/>
            <person name="Hou X."/>
            <person name="Wei L."/>
        </authorList>
    </citation>
    <scope>NUCLEOTIDE SEQUENCE</scope>
    <source>
        <strain evidence="1">KEN8</strain>
        <tissue evidence="1">Leaf</tissue>
    </source>
</reference>
<comment type="caution">
    <text evidence="1">The sequence shown here is derived from an EMBL/GenBank/DDBJ whole genome shotgun (WGS) entry which is preliminary data.</text>
</comment>
<evidence type="ECO:0000313" key="1">
    <source>
        <dbReference type="EMBL" id="KAL0375578.1"/>
    </source>
</evidence>
<sequence length="265" mass="30246">MGKRKRKMGTKQQSRANDICAHYREKGHWKRDYPKLPPKQDMFLIEVSMVTNFASWELEDTSCSAHIRNDLQLDNDPKTYREAMSDIDSGKWLEAMKSKNGLHELEPSLDACGKMIYLVTWVDFEETFSPAAMAKSILIMLAIAACKLPEAGTYVFMKSYGAMILSRTTLTLMYTRRQHSVCCQCTRPDVAYAVSVKSRYQASTREAYWTAVKTILKYPRRTKDKFLVYDGGELILKGSSDASFQSDDDDAKSQLGLYSSLMVVW</sequence>